<dbReference type="PANTHER" id="PTHR26312:SF87">
    <property type="entry name" value="TETRATRICOPEPTIDE REPEAT PROTEIN 5"/>
    <property type="match status" value="1"/>
</dbReference>
<dbReference type="AlphaFoldDB" id="A0A929KWZ8"/>
<dbReference type="Gene3D" id="1.25.40.10">
    <property type="entry name" value="Tetratricopeptide repeat domain"/>
    <property type="match status" value="1"/>
</dbReference>
<reference evidence="1" key="1">
    <citation type="submission" date="2020-10" db="EMBL/GenBank/DDBJ databases">
        <title>Mucilaginibacter mali sp. nov., isolated from rhizosphere soil of apple orchard.</title>
        <authorList>
            <person name="Lee J.-S."/>
            <person name="Kim H.S."/>
            <person name="Kim J.-S."/>
        </authorList>
    </citation>
    <scope>NUCLEOTIDE SEQUENCE</scope>
    <source>
        <strain evidence="1">KCTC 22746</strain>
    </source>
</reference>
<protein>
    <recommendedName>
        <fullName evidence="3">SIR2-like protein</fullName>
    </recommendedName>
</protein>
<dbReference type="EMBL" id="JADFFL010000004">
    <property type="protein sequence ID" value="MBE9662727.1"/>
    <property type="molecule type" value="Genomic_DNA"/>
</dbReference>
<dbReference type="Proteomes" id="UP000622475">
    <property type="component" value="Unassembled WGS sequence"/>
</dbReference>
<evidence type="ECO:0000313" key="1">
    <source>
        <dbReference type="EMBL" id="MBE9662727.1"/>
    </source>
</evidence>
<dbReference type="InterPro" id="IPR011990">
    <property type="entry name" value="TPR-like_helical_dom_sf"/>
</dbReference>
<dbReference type="Gene3D" id="3.40.50.1220">
    <property type="entry name" value="TPP-binding domain"/>
    <property type="match status" value="1"/>
</dbReference>
<dbReference type="PANTHER" id="PTHR26312">
    <property type="entry name" value="TETRATRICOPEPTIDE REPEAT PROTEIN 5"/>
    <property type="match status" value="1"/>
</dbReference>
<comment type="caution">
    <text evidence="1">The sequence shown here is derived from an EMBL/GenBank/DDBJ whole genome shotgun (WGS) entry which is preliminary data.</text>
</comment>
<proteinExistence type="predicted"/>
<name>A0A929KWZ8_9SPHI</name>
<dbReference type="SUPFAM" id="SSF81901">
    <property type="entry name" value="HCP-like"/>
    <property type="match status" value="1"/>
</dbReference>
<dbReference type="InterPro" id="IPR029035">
    <property type="entry name" value="DHS-like_NAD/FAD-binding_dom"/>
</dbReference>
<dbReference type="SUPFAM" id="SSF52467">
    <property type="entry name" value="DHS-like NAD/FAD-binding domain"/>
    <property type="match status" value="1"/>
</dbReference>
<evidence type="ECO:0000313" key="2">
    <source>
        <dbReference type="Proteomes" id="UP000622475"/>
    </source>
</evidence>
<dbReference type="RefSeq" id="WP_194111948.1">
    <property type="nucleotide sequence ID" value="NZ_JADFFL010000004.1"/>
</dbReference>
<evidence type="ECO:0008006" key="3">
    <source>
        <dbReference type="Google" id="ProtNLM"/>
    </source>
</evidence>
<keyword evidence="2" id="KW-1185">Reference proteome</keyword>
<accession>A0A929KWZ8</accession>
<gene>
    <name evidence="1" type="ORF">IRJ16_12610</name>
</gene>
<sequence length="566" mass="65399">MKSISTLTFQHTLKDIHKNTDNRKFCFVLGAGASRKSGIPTGGELSKRWFSEIKERIDTTEFSSWLKDQKINKSDLAASYGSIYRKRFENDKTSGYEFLVQEMKTAKPSFGHIILAQILSRTSGHCVLTTNFDSLVESSVYQFTNKTPLVCGHESLSGYARPSKTHPLIVKIHRDLLLAPKSDPDEISELDPGWKEPLDLIFSTHIPIVIGYGGNDGSLMSYFEKMNKPSNFFWCGLDESNLSERIKKLIDKHDGRFVKVDGFDELMHKLLLVFDEIKPIKEELQDITNERIVIANKQFEEINSIIGTDKVSTKTENRLLETTRELSTLEYDSLAQKESNLEKKKEIYLTALAKYPTTSWLWGKFIHFLEVEKRETDNLDFYYQQALQHNTDEADLFENYAVYLDNIKNDDVKAEEFYLKAIALDEKNANYLGNYATFLKHNKNNAVESERYFLKSFQFDPYDPNNNGNYAQLLLERGDLEKAQTYVNTAIKFATENAVLVEQWFYRYAHYFENYLTQAEAQLEDLLSKGIRSLGWNFDGNIKQAKAQNHPNEEKLIDFARRIISK</sequence>
<organism evidence="1 2">
    <name type="scientific">Mucilaginibacter myungsuensis</name>
    <dbReference type="NCBI Taxonomy" id="649104"/>
    <lineage>
        <taxon>Bacteria</taxon>
        <taxon>Pseudomonadati</taxon>
        <taxon>Bacteroidota</taxon>
        <taxon>Sphingobacteriia</taxon>
        <taxon>Sphingobacteriales</taxon>
        <taxon>Sphingobacteriaceae</taxon>
        <taxon>Mucilaginibacter</taxon>
    </lineage>
</organism>